<sequence>MRATRRLPMQKELQSCIGSSNLFVIRNTRVAPTRSSNIDVATLVWAPFLCSNVHGVHDRLLGCLHAMIFATPYCSVNTNHNSREKLSAIINDINLDERNAPSNLCAAGFRIGTSGEQN</sequence>
<gene>
    <name evidence="1" type="ORF">V6N11_047888</name>
</gene>
<protein>
    <submittedName>
        <fullName evidence="1">Uncharacterized protein</fullName>
    </submittedName>
</protein>
<evidence type="ECO:0000313" key="1">
    <source>
        <dbReference type="EMBL" id="KAK8481935.1"/>
    </source>
</evidence>
<accession>A0ABR1ZMT3</accession>
<comment type="caution">
    <text evidence="1">The sequence shown here is derived from an EMBL/GenBank/DDBJ whole genome shotgun (WGS) entry which is preliminary data.</text>
</comment>
<proteinExistence type="predicted"/>
<reference evidence="1 2" key="1">
    <citation type="journal article" date="2024" name="G3 (Bethesda)">
        <title>Genome assembly of Hibiscus sabdariffa L. provides insights into metabolisms of medicinal natural products.</title>
        <authorList>
            <person name="Kim T."/>
        </authorList>
    </citation>
    <scope>NUCLEOTIDE SEQUENCE [LARGE SCALE GENOMIC DNA]</scope>
    <source>
        <strain evidence="1">TK-2024</strain>
        <tissue evidence="1">Old leaves</tissue>
    </source>
</reference>
<organism evidence="1 2">
    <name type="scientific">Hibiscus sabdariffa</name>
    <name type="common">roselle</name>
    <dbReference type="NCBI Taxonomy" id="183260"/>
    <lineage>
        <taxon>Eukaryota</taxon>
        <taxon>Viridiplantae</taxon>
        <taxon>Streptophyta</taxon>
        <taxon>Embryophyta</taxon>
        <taxon>Tracheophyta</taxon>
        <taxon>Spermatophyta</taxon>
        <taxon>Magnoliopsida</taxon>
        <taxon>eudicotyledons</taxon>
        <taxon>Gunneridae</taxon>
        <taxon>Pentapetalae</taxon>
        <taxon>rosids</taxon>
        <taxon>malvids</taxon>
        <taxon>Malvales</taxon>
        <taxon>Malvaceae</taxon>
        <taxon>Malvoideae</taxon>
        <taxon>Hibiscus</taxon>
    </lineage>
</organism>
<dbReference type="EMBL" id="JBBPBN010000833">
    <property type="protein sequence ID" value="KAK8481935.1"/>
    <property type="molecule type" value="Genomic_DNA"/>
</dbReference>
<keyword evidence="2" id="KW-1185">Reference proteome</keyword>
<name>A0ABR1ZMT3_9ROSI</name>
<dbReference type="Proteomes" id="UP001396334">
    <property type="component" value="Unassembled WGS sequence"/>
</dbReference>
<evidence type="ECO:0000313" key="2">
    <source>
        <dbReference type="Proteomes" id="UP001396334"/>
    </source>
</evidence>